<proteinExistence type="predicted"/>
<feature type="region of interest" description="Disordered" evidence="1">
    <location>
        <begin position="122"/>
        <end position="150"/>
    </location>
</feature>
<feature type="region of interest" description="Disordered" evidence="1">
    <location>
        <begin position="1"/>
        <end position="54"/>
    </location>
</feature>
<feature type="compositionally biased region" description="Polar residues" evidence="1">
    <location>
        <begin position="43"/>
        <end position="53"/>
    </location>
</feature>
<sequence length="150" mass="17500">MLCRKGHRPGVWKKKKQKKNKQKKKQKKKEKQKKKKKKKAQSRQRSGSLTVRENGTVLYRLDPWDTRVGESLRPGSRAVYPIGGPRDPETHEAGPVRLPAWYSRRGVFPAASVVYPSLFVLGDEKKKKKKRKKKKEKKKEKEKKKKTLAL</sequence>
<dbReference type="EMBL" id="CADEAL010000884">
    <property type="protein sequence ID" value="CAB1426378.1"/>
    <property type="molecule type" value="Genomic_DNA"/>
</dbReference>
<feature type="region of interest" description="Disordered" evidence="1">
    <location>
        <begin position="68"/>
        <end position="93"/>
    </location>
</feature>
<gene>
    <name evidence="2" type="ORF">PLEPLA_LOCUS14314</name>
</gene>
<accession>A0A9N7YI05</accession>
<reference evidence="2" key="1">
    <citation type="submission" date="2020-03" db="EMBL/GenBank/DDBJ databases">
        <authorList>
            <person name="Weist P."/>
        </authorList>
    </citation>
    <scope>NUCLEOTIDE SEQUENCE</scope>
</reference>
<organism evidence="2 3">
    <name type="scientific">Pleuronectes platessa</name>
    <name type="common">European plaice</name>
    <dbReference type="NCBI Taxonomy" id="8262"/>
    <lineage>
        <taxon>Eukaryota</taxon>
        <taxon>Metazoa</taxon>
        <taxon>Chordata</taxon>
        <taxon>Craniata</taxon>
        <taxon>Vertebrata</taxon>
        <taxon>Euteleostomi</taxon>
        <taxon>Actinopterygii</taxon>
        <taxon>Neopterygii</taxon>
        <taxon>Teleostei</taxon>
        <taxon>Neoteleostei</taxon>
        <taxon>Acanthomorphata</taxon>
        <taxon>Carangaria</taxon>
        <taxon>Pleuronectiformes</taxon>
        <taxon>Pleuronectoidei</taxon>
        <taxon>Pleuronectidae</taxon>
        <taxon>Pleuronectes</taxon>
    </lineage>
</organism>
<feature type="compositionally biased region" description="Basic residues" evidence="1">
    <location>
        <begin position="126"/>
        <end position="150"/>
    </location>
</feature>
<comment type="caution">
    <text evidence="2">The sequence shown here is derived from an EMBL/GenBank/DDBJ whole genome shotgun (WGS) entry which is preliminary data.</text>
</comment>
<evidence type="ECO:0000313" key="2">
    <source>
        <dbReference type="EMBL" id="CAB1426378.1"/>
    </source>
</evidence>
<feature type="compositionally biased region" description="Basic residues" evidence="1">
    <location>
        <begin position="1"/>
        <end position="42"/>
    </location>
</feature>
<keyword evidence="3" id="KW-1185">Reference proteome</keyword>
<dbReference type="Proteomes" id="UP001153269">
    <property type="component" value="Unassembled WGS sequence"/>
</dbReference>
<dbReference type="AlphaFoldDB" id="A0A9N7YI05"/>
<protein>
    <submittedName>
        <fullName evidence="2">Uncharacterized protein</fullName>
    </submittedName>
</protein>
<name>A0A9N7YI05_PLEPL</name>
<evidence type="ECO:0000313" key="3">
    <source>
        <dbReference type="Proteomes" id="UP001153269"/>
    </source>
</evidence>
<evidence type="ECO:0000256" key="1">
    <source>
        <dbReference type="SAM" id="MobiDB-lite"/>
    </source>
</evidence>